<comment type="caution">
    <text evidence="11">The sequence shown here is derived from an EMBL/GenBank/DDBJ whole genome shotgun (WGS) entry which is preliminary data.</text>
</comment>
<feature type="signal peptide" evidence="9">
    <location>
        <begin position="1"/>
        <end position="28"/>
    </location>
</feature>
<comment type="similarity">
    <text evidence="1">Belongs to the prokaryotic molybdopterin-containing oxidoreductase family.</text>
</comment>
<dbReference type="InterPro" id="IPR006963">
    <property type="entry name" value="Mopterin_OxRdtase_4Fe-4S_dom"/>
</dbReference>
<dbReference type="InterPro" id="IPR006311">
    <property type="entry name" value="TAT_signal"/>
</dbReference>
<dbReference type="InterPro" id="IPR050612">
    <property type="entry name" value="Prok_Mopterin_Oxidored"/>
</dbReference>
<sequence>MSQLNMSRRGFVKAAAATGALAAFGATAVDGATFREAHADETTSQTKKVYTSCQACICSCAVIATVRDGRVIRLEGNPESPISRGGLCAKGLSGIQALYNPCRNKYPMKRVGERGTNSFERISWDQAIEEIAQKLTQDFFKYGGESLVTSTGGGGNPHFSSPCRFTQALGSPNIFEPGCAQCFLPRMATFSLMYGGSKSGTTSMADSKYGGCSSLYFPEDNPIQTLVMWGTCTSYHAPSGSGRAIAELRAREQGLNMVVVDPRFTPDAAMADVWLPIRPGTDVALMMTWIRYIIENKLYDEDFCKRWTNLPYLIDTDTKKMLRAYEVGLGEADAEDAEKTFVVWDQKTNSAKALPWPYDEALDPAFFGTYEIDGVEYPTAFTLLQERVDEWTLEKGCEVCCLEKDQVEKAIRIYAENAPSGLVLGVATDMSPQSAQGTEGACILEFLLGNVEKPGALLQRFPDPPNKVDLGTMNTLVTGDMLEKRLGYREHKGLGIWSHAHIPTVFKAITTGEPYQPRNWMERSGNKHAMIGNAGQLSEIIDKMEMICHLYMYPTAFTIEAADYVLPTQEWLESYFTIAHANKIIIRQPVVHLYETVNEGVIWSEIAHRCAELGNPFAQKAFDKEYLATLGTDLVYWRGQQEMMDFHMGSLPMSWDELAEMGTYEWISKEDYLTYYTYKTIDPKTGKEKGWNTPSKKVEPYSEGTLMLGRTGEPWASAEGKSYVMPPADEDYDPLIYYLEPEETNLTDTEYPIMLTQGRIPHYHHGTLRNIPYLRELYPVPLVSIHPETAEKYGVEDEQWVWVESRRGKVRGKAHVTAGIAKDAVHMERFWNPEYLDTDTPSKAWTEMNVNILTKTDGRYSPEHGTYTLRGFTVKVYPAPEGAPEGAWINPTDFEPWMPEFSESTEVVFK</sequence>
<evidence type="ECO:0000313" key="11">
    <source>
        <dbReference type="EMBL" id="RDB68171.1"/>
    </source>
</evidence>
<feature type="chain" id="PRO_5038230556" evidence="9">
    <location>
        <begin position="29"/>
        <end position="910"/>
    </location>
</feature>
<feature type="domain" description="4Fe-4S Mo/W bis-MGD-type" evidence="10">
    <location>
        <begin position="46"/>
        <end position="102"/>
    </location>
</feature>
<gene>
    <name evidence="12" type="ORF">C1872_13630</name>
    <name evidence="11" type="ORF">C1875_12260</name>
</gene>
<dbReference type="Pfam" id="PF00384">
    <property type="entry name" value="Molybdopterin"/>
    <property type="match status" value="1"/>
</dbReference>
<keyword evidence="3" id="KW-0500">Molybdenum</keyword>
<dbReference type="Gene3D" id="3.40.228.10">
    <property type="entry name" value="Dimethylsulfoxide Reductase, domain 2"/>
    <property type="match status" value="1"/>
</dbReference>
<dbReference type="EMBL" id="PPTU01000023">
    <property type="protein sequence ID" value="RDB68171.1"/>
    <property type="molecule type" value="Genomic_DNA"/>
</dbReference>
<dbReference type="Proteomes" id="UP000253970">
    <property type="component" value="Unassembled WGS sequence"/>
</dbReference>
<protein>
    <submittedName>
        <fullName evidence="11">Molybdopterin dinucleotide-binding protein</fullName>
    </submittedName>
</protein>
<evidence type="ECO:0000256" key="7">
    <source>
        <dbReference type="ARBA" id="ARBA00023004"/>
    </source>
</evidence>
<dbReference type="SUPFAM" id="SSF50692">
    <property type="entry name" value="ADC-like"/>
    <property type="match status" value="1"/>
</dbReference>
<evidence type="ECO:0000313" key="13">
    <source>
        <dbReference type="Proteomes" id="UP000253752"/>
    </source>
</evidence>
<evidence type="ECO:0000256" key="1">
    <source>
        <dbReference type="ARBA" id="ARBA00010312"/>
    </source>
</evidence>
<keyword evidence="2" id="KW-0004">4Fe-4S</keyword>
<keyword evidence="7" id="KW-0408">Iron</keyword>
<dbReference type="AlphaFoldDB" id="A0A369MB77"/>
<dbReference type="Gene3D" id="3.40.50.740">
    <property type="match status" value="2"/>
</dbReference>
<dbReference type="SUPFAM" id="SSF53706">
    <property type="entry name" value="Formate dehydrogenase/DMSO reductase, domains 1-3"/>
    <property type="match status" value="1"/>
</dbReference>
<evidence type="ECO:0000256" key="2">
    <source>
        <dbReference type="ARBA" id="ARBA00022485"/>
    </source>
</evidence>
<accession>A0A369MB77</accession>
<evidence type="ECO:0000256" key="9">
    <source>
        <dbReference type="SAM" id="SignalP"/>
    </source>
</evidence>
<dbReference type="Gene3D" id="2.40.40.20">
    <property type="match status" value="1"/>
</dbReference>
<dbReference type="InterPro" id="IPR006657">
    <property type="entry name" value="MoPterin_dinucl-bd_dom"/>
</dbReference>
<dbReference type="GO" id="GO:0046872">
    <property type="term" value="F:metal ion binding"/>
    <property type="evidence" value="ECO:0007669"/>
    <property type="project" value="UniProtKB-KW"/>
</dbReference>
<evidence type="ECO:0000313" key="14">
    <source>
        <dbReference type="Proteomes" id="UP000253970"/>
    </source>
</evidence>
<evidence type="ECO:0000256" key="5">
    <source>
        <dbReference type="ARBA" id="ARBA00022729"/>
    </source>
</evidence>
<name>A0A369MB77_EGGLN</name>
<dbReference type="SMART" id="SM00926">
    <property type="entry name" value="Molybdop_Fe4S4"/>
    <property type="match status" value="1"/>
</dbReference>
<dbReference type="EMBL" id="PPTX01000026">
    <property type="protein sequence ID" value="RDB75739.1"/>
    <property type="molecule type" value="Genomic_DNA"/>
</dbReference>
<dbReference type="PROSITE" id="PS51669">
    <property type="entry name" value="4FE4S_MOW_BIS_MGD"/>
    <property type="match status" value="1"/>
</dbReference>
<dbReference type="GO" id="GO:0051539">
    <property type="term" value="F:4 iron, 4 sulfur cluster binding"/>
    <property type="evidence" value="ECO:0007669"/>
    <property type="project" value="UniProtKB-KW"/>
</dbReference>
<keyword evidence="4" id="KW-0479">Metal-binding</keyword>
<dbReference type="PANTHER" id="PTHR43742:SF9">
    <property type="entry name" value="TETRATHIONATE REDUCTASE SUBUNIT A"/>
    <property type="match status" value="1"/>
</dbReference>
<dbReference type="PROSITE" id="PS51318">
    <property type="entry name" value="TAT"/>
    <property type="match status" value="1"/>
</dbReference>
<dbReference type="InterPro" id="IPR019546">
    <property type="entry name" value="TAT_signal_bac_arc"/>
</dbReference>
<organism evidence="11 14">
    <name type="scientific">Eggerthella lenta</name>
    <name type="common">Eubacterium lentum</name>
    <dbReference type="NCBI Taxonomy" id="84112"/>
    <lineage>
        <taxon>Bacteria</taxon>
        <taxon>Bacillati</taxon>
        <taxon>Actinomycetota</taxon>
        <taxon>Coriobacteriia</taxon>
        <taxon>Eggerthellales</taxon>
        <taxon>Eggerthellaceae</taxon>
        <taxon>Eggerthella</taxon>
    </lineage>
</organism>
<reference evidence="13 14" key="1">
    <citation type="journal article" date="2018" name="Elife">
        <title>Discovery and characterization of a prevalent human gut bacterial enzyme sufficient for the inactivation of a family of plant toxins.</title>
        <authorList>
            <person name="Koppel N."/>
            <person name="Bisanz J.E."/>
            <person name="Pandelia M.E."/>
            <person name="Turnbaugh P.J."/>
            <person name="Balskus E.P."/>
        </authorList>
    </citation>
    <scope>NUCLEOTIDE SEQUENCE [LARGE SCALE GENOMIC DNA]</scope>
    <source>
        <strain evidence="12 13">MR1 #12</strain>
        <strain evidence="11 14">W1 BHI 6</strain>
    </source>
</reference>
<keyword evidence="8" id="KW-0411">Iron-sulfur</keyword>
<keyword evidence="6" id="KW-0560">Oxidoreductase</keyword>
<evidence type="ECO:0000256" key="4">
    <source>
        <dbReference type="ARBA" id="ARBA00022723"/>
    </source>
</evidence>
<evidence type="ECO:0000313" key="12">
    <source>
        <dbReference type="EMBL" id="RDB75739.1"/>
    </source>
</evidence>
<dbReference type="NCBIfam" id="TIGR01409">
    <property type="entry name" value="TAT_signal_seq"/>
    <property type="match status" value="1"/>
</dbReference>
<dbReference type="InterPro" id="IPR006656">
    <property type="entry name" value="Mopterin_OxRdtase"/>
</dbReference>
<dbReference type="GO" id="GO:0043546">
    <property type="term" value="F:molybdopterin cofactor binding"/>
    <property type="evidence" value="ECO:0007669"/>
    <property type="project" value="InterPro"/>
</dbReference>
<dbReference type="PANTHER" id="PTHR43742">
    <property type="entry name" value="TRIMETHYLAMINE-N-OXIDE REDUCTASE"/>
    <property type="match status" value="1"/>
</dbReference>
<dbReference type="Pfam" id="PF04879">
    <property type="entry name" value="Molybdop_Fe4S4"/>
    <property type="match status" value="1"/>
</dbReference>
<dbReference type="Pfam" id="PF01568">
    <property type="entry name" value="Molydop_binding"/>
    <property type="match status" value="1"/>
</dbReference>
<evidence type="ECO:0000256" key="6">
    <source>
        <dbReference type="ARBA" id="ARBA00023002"/>
    </source>
</evidence>
<proteinExistence type="inferred from homology"/>
<dbReference type="RefSeq" id="WP_009609481.1">
    <property type="nucleotide sequence ID" value="NZ_CP089334.1"/>
</dbReference>
<dbReference type="GO" id="GO:0016491">
    <property type="term" value="F:oxidoreductase activity"/>
    <property type="evidence" value="ECO:0007669"/>
    <property type="project" value="UniProtKB-KW"/>
</dbReference>
<evidence type="ECO:0000259" key="10">
    <source>
        <dbReference type="PROSITE" id="PS51669"/>
    </source>
</evidence>
<evidence type="ECO:0000256" key="3">
    <source>
        <dbReference type="ARBA" id="ARBA00022505"/>
    </source>
</evidence>
<dbReference type="Proteomes" id="UP000253752">
    <property type="component" value="Unassembled WGS sequence"/>
</dbReference>
<keyword evidence="5 9" id="KW-0732">Signal</keyword>
<evidence type="ECO:0000256" key="8">
    <source>
        <dbReference type="ARBA" id="ARBA00023014"/>
    </source>
</evidence>
<dbReference type="Gene3D" id="2.20.25.90">
    <property type="entry name" value="ADC-like domains"/>
    <property type="match status" value="1"/>
</dbReference>
<dbReference type="InterPro" id="IPR009010">
    <property type="entry name" value="Asp_de-COase-like_dom_sf"/>
</dbReference>